<dbReference type="InterPro" id="IPR013446">
    <property type="entry name" value="G1P_cyt_trans-like"/>
</dbReference>
<dbReference type="GO" id="GO:0009243">
    <property type="term" value="P:O antigen biosynthetic process"/>
    <property type="evidence" value="ECO:0007669"/>
    <property type="project" value="InterPro"/>
</dbReference>
<dbReference type="Proteomes" id="UP000516361">
    <property type="component" value="Chromosome"/>
</dbReference>
<dbReference type="InterPro" id="IPR029044">
    <property type="entry name" value="Nucleotide-diphossugar_trans"/>
</dbReference>
<dbReference type="Pfam" id="PF00483">
    <property type="entry name" value="NTP_transferase"/>
    <property type="match status" value="1"/>
</dbReference>
<dbReference type="InterPro" id="IPR005835">
    <property type="entry name" value="NTP_transferase_dom"/>
</dbReference>
<dbReference type="SUPFAM" id="SSF53448">
    <property type="entry name" value="Nucleotide-diphospho-sugar transferases"/>
    <property type="match status" value="1"/>
</dbReference>
<dbReference type="InterPro" id="IPR046981">
    <property type="entry name" value="G1P_cyt_trans"/>
</dbReference>
<evidence type="ECO:0000259" key="1">
    <source>
        <dbReference type="Pfam" id="PF00483"/>
    </source>
</evidence>
<dbReference type="CDD" id="cd02524">
    <property type="entry name" value="G1P_cytidylyltransferase"/>
    <property type="match status" value="1"/>
</dbReference>
<reference evidence="2 3" key="1">
    <citation type="submission" date="2018-06" db="EMBL/GenBank/DDBJ databases">
        <title>Genome sequencing of Oceanotoga sp. sy52.</title>
        <authorList>
            <person name="Mori K."/>
        </authorList>
    </citation>
    <scope>NUCLEOTIDE SEQUENCE [LARGE SCALE GENOMIC DNA]</scope>
    <source>
        <strain evidence="3">sy52</strain>
    </source>
</reference>
<dbReference type="GO" id="GO:0047343">
    <property type="term" value="F:glucose-1-phosphate cytidylyltransferase activity"/>
    <property type="evidence" value="ECO:0007669"/>
    <property type="project" value="InterPro"/>
</dbReference>
<dbReference type="PANTHER" id="PTHR47183">
    <property type="entry name" value="GLUCOSE-1-PHOSPHATE CYTIDYLYLTRANSFERASE-RELATED"/>
    <property type="match status" value="1"/>
</dbReference>
<gene>
    <name evidence="2" type="ORF">OSSY52_07550</name>
</gene>
<dbReference type="AlphaFoldDB" id="A0A7G1G680"/>
<dbReference type="FunCoup" id="A0A7G1G680">
    <property type="interactions" value="74"/>
</dbReference>
<protein>
    <submittedName>
        <fullName evidence="2">Glucose-1-phosphate cytidylyltransferase</fullName>
    </submittedName>
</protein>
<proteinExistence type="predicted"/>
<accession>A0A7G1G680</accession>
<dbReference type="RefSeq" id="WP_190615692.1">
    <property type="nucleotide sequence ID" value="NZ_AP018712.1"/>
</dbReference>
<dbReference type="NCBIfam" id="TIGR02623">
    <property type="entry name" value="G1P_cyt_trans"/>
    <property type="match status" value="1"/>
</dbReference>
<keyword evidence="2" id="KW-0548">Nucleotidyltransferase</keyword>
<dbReference type="Gene3D" id="3.90.550.10">
    <property type="entry name" value="Spore Coat Polysaccharide Biosynthesis Protein SpsA, Chain A"/>
    <property type="match status" value="1"/>
</dbReference>
<sequence>MKVVILAGGYGTRLEEETTRIPKPMIQIGRKPILWHIMKIYSYYGYNDFIICLGYKGYIIKEYFINYHKHMSDMTIDLSSGNIEIHNSYTENWKVTLVDTGLNTMTGGRIKKVKKYIGNETFMLTYGDGVGDVNIKKLVEFHRSHGRLATITVTQPIGRFGVLDIDNNNVVNSFIEKPKSDKSKINAGFFVLEPEVIDYIDDKHTAWENGPLEKLAREKNLKAYQHNGFWKPMDTLRDKHELENLWNLKKAPWKIW</sequence>
<keyword evidence="3" id="KW-1185">Reference proteome</keyword>
<dbReference type="KEGG" id="ocy:OSSY52_07550"/>
<evidence type="ECO:0000313" key="3">
    <source>
        <dbReference type="Proteomes" id="UP000516361"/>
    </source>
</evidence>
<dbReference type="EMBL" id="AP018712">
    <property type="protein sequence ID" value="BBE30614.1"/>
    <property type="molecule type" value="Genomic_DNA"/>
</dbReference>
<dbReference type="InParanoid" id="A0A7G1G680"/>
<dbReference type="PANTHER" id="PTHR47183:SF1">
    <property type="entry name" value="GLUCOSE-1-PHOSPHATE CYTIDYLYLTRANSFERASE"/>
    <property type="match status" value="1"/>
</dbReference>
<feature type="domain" description="Nucleotidyl transferase" evidence="1">
    <location>
        <begin position="2"/>
        <end position="230"/>
    </location>
</feature>
<evidence type="ECO:0000313" key="2">
    <source>
        <dbReference type="EMBL" id="BBE30614.1"/>
    </source>
</evidence>
<keyword evidence="2" id="KW-0808">Transferase</keyword>
<organism evidence="2 3">
    <name type="scientific">Tepiditoga spiralis</name>
    <dbReference type="NCBI Taxonomy" id="2108365"/>
    <lineage>
        <taxon>Bacteria</taxon>
        <taxon>Thermotogati</taxon>
        <taxon>Thermotogota</taxon>
        <taxon>Thermotogae</taxon>
        <taxon>Petrotogales</taxon>
        <taxon>Petrotogaceae</taxon>
        <taxon>Tepiditoga</taxon>
    </lineage>
</organism>
<name>A0A7G1G680_9BACT</name>